<organism evidence="1 2">
    <name type="scientific">Baudoinia panamericana (strain UAMH 10762)</name>
    <name type="common">Angels' share fungus</name>
    <name type="synonym">Baudoinia compniacensis (strain UAMH 10762)</name>
    <dbReference type="NCBI Taxonomy" id="717646"/>
    <lineage>
        <taxon>Eukaryota</taxon>
        <taxon>Fungi</taxon>
        <taxon>Dikarya</taxon>
        <taxon>Ascomycota</taxon>
        <taxon>Pezizomycotina</taxon>
        <taxon>Dothideomycetes</taxon>
        <taxon>Dothideomycetidae</taxon>
        <taxon>Mycosphaerellales</taxon>
        <taxon>Teratosphaeriaceae</taxon>
        <taxon>Baudoinia</taxon>
    </lineage>
</organism>
<dbReference type="EMBL" id="KB445555">
    <property type="protein sequence ID" value="EMC96200.1"/>
    <property type="molecule type" value="Genomic_DNA"/>
</dbReference>
<dbReference type="RefSeq" id="XP_007676029.1">
    <property type="nucleotide sequence ID" value="XM_007677839.1"/>
</dbReference>
<reference evidence="1 2" key="1">
    <citation type="journal article" date="2012" name="PLoS Pathog.">
        <title>Diverse lifestyles and strategies of plant pathogenesis encoded in the genomes of eighteen Dothideomycetes fungi.</title>
        <authorList>
            <person name="Ohm R.A."/>
            <person name="Feau N."/>
            <person name="Henrissat B."/>
            <person name="Schoch C.L."/>
            <person name="Horwitz B.A."/>
            <person name="Barry K.W."/>
            <person name="Condon B.J."/>
            <person name="Copeland A.C."/>
            <person name="Dhillon B."/>
            <person name="Glaser F."/>
            <person name="Hesse C.N."/>
            <person name="Kosti I."/>
            <person name="LaButti K."/>
            <person name="Lindquist E.A."/>
            <person name="Lucas S."/>
            <person name="Salamov A.A."/>
            <person name="Bradshaw R.E."/>
            <person name="Ciuffetti L."/>
            <person name="Hamelin R.C."/>
            <person name="Kema G.H.J."/>
            <person name="Lawrence C."/>
            <person name="Scott J.A."/>
            <person name="Spatafora J.W."/>
            <person name="Turgeon B.G."/>
            <person name="de Wit P.J.G.M."/>
            <person name="Zhong S."/>
            <person name="Goodwin S.B."/>
            <person name="Grigoriev I.V."/>
        </authorList>
    </citation>
    <scope>NUCLEOTIDE SEQUENCE [LARGE SCALE GENOMIC DNA]</scope>
    <source>
        <strain evidence="1 2">UAMH 10762</strain>
    </source>
</reference>
<dbReference type="HOGENOM" id="CLU_2996201_0_0_1"/>
<evidence type="ECO:0000313" key="1">
    <source>
        <dbReference type="EMBL" id="EMC96200.1"/>
    </source>
</evidence>
<name>M2NBD6_BAUPA</name>
<proteinExistence type="predicted"/>
<keyword evidence="2" id="KW-1185">Reference proteome</keyword>
<evidence type="ECO:0000313" key="2">
    <source>
        <dbReference type="Proteomes" id="UP000011761"/>
    </source>
</evidence>
<sequence length="57" mass="6706">MTASFQRDRDSTMDLTVPYACFLRSKMSSYNYTTHMDTRPWICTHLRSPKQLTISTL</sequence>
<dbReference type="AlphaFoldDB" id="M2NBD6"/>
<dbReference type="Proteomes" id="UP000011761">
    <property type="component" value="Unassembled WGS sequence"/>
</dbReference>
<accession>M2NBD6</accession>
<dbReference type="KEGG" id="bcom:BAUCODRAFT_33549"/>
<dbReference type="GeneID" id="19112157"/>
<protein>
    <submittedName>
        <fullName evidence="1">Uncharacterized protein</fullName>
    </submittedName>
</protein>
<gene>
    <name evidence="1" type="ORF">BAUCODRAFT_33549</name>
</gene>